<comment type="caution">
    <text evidence="2">The sequence shown here is derived from an EMBL/GenBank/DDBJ whole genome shotgun (WGS) entry which is preliminary data.</text>
</comment>
<feature type="transmembrane region" description="Helical" evidence="1">
    <location>
        <begin position="12"/>
        <end position="34"/>
    </location>
</feature>
<name>A0ABQ3VJ98_9CHLR</name>
<feature type="transmembrane region" description="Helical" evidence="1">
    <location>
        <begin position="88"/>
        <end position="114"/>
    </location>
</feature>
<keyword evidence="1" id="KW-1133">Transmembrane helix</keyword>
<organism evidence="2 3">
    <name type="scientific">Dictyobacter formicarum</name>
    <dbReference type="NCBI Taxonomy" id="2778368"/>
    <lineage>
        <taxon>Bacteria</taxon>
        <taxon>Bacillati</taxon>
        <taxon>Chloroflexota</taxon>
        <taxon>Ktedonobacteria</taxon>
        <taxon>Ktedonobacterales</taxon>
        <taxon>Dictyobacteraceae</taxon>
        <taxon>Dictyobacter</taxon>
    </lineage>
</organism>
<keyword evidence="3" id="KW-1185">Reference proteome</keyword>
<dbReference type="EMBL" id="BNJJ01000012">
    <property type="protein sequence ID" value="GHO86277.1"/>
    <property type="molecule type" value="Genomic_DNA"/>
</dbReference>
<feature type="transmembrane region" description="Helical" evidence="1">
    <location>
        <begin position="46"/>
        <end position="67"/>
    </location>
</feature>
<feature type="transmembrane region" description="Helical" evidence="1">
    <location>
        <begin position="215"/>
        <end position="233"/>
    </location>
</feature>
<dbReference type="Proteomes" id="UP000635565">
    <property type="component" value="Unassembled WGS sequence"/>
</dbReference>
<feature type="transmembrane region" description="Helical" evidence="1">
    <location>
        <begin position="161"/>
        <end position="180"/>
    </location>
</feature>
<feature type="transmembrane region" description="Helical" evidence="1">
    <location>
        <begin position="134"/>
        <end position="154"/>
    </location>
</feature>
<gene>
    <name evidence="2" type="ORF">KSZ_42830</name>
</gene>
<dbReference type="RefSeq" id="WP_201363929.1">
    <property type="nucleotide sequence ID" value="NZ_BNJJ01000012.1"/>
</dbReference>
<evidence type="ECO:0000256" key="1">
    <source>
        <dbReference type="SAM" id="Phobius"/>
    </source>
</evidence>
<evidence type="ECO:0000313" key="2">
    <source>
        <dbReference type="EMBL" id="GHO86277.1"/>
    </source>
</evidence>
<reference evidence="2 3" key="1">
    <citation type="journal article" date="2021" name="Int. J. Syst. Evol. Microbiol.">
        <title>Reticulibacter mediterranei gen. nov., sp. nov., within the new family Reticulibacteraceae fam. nov., and Ktedonospora formicarum gen. nov., sp. nov., Ktedonobacter robiniae sp. nov., Dictyobacter formicarum sp. nov. and Dictyobacter arantiisoli sp. nov., belonging to the class Ktedonobacteria.</title>
        <authorList>
            <person name="Yabe S."/>
            <person name="Zheng Y."/>
            <person name="Wang C.M."/>
            <person name="Sakai Y."/>
            <person name="Abe K."/>
            <person name="Yokota A."/>
            <person name="Donadio S."/>
            <person name="Cavaletti L."/>
            <person name="Monciardini P."/>
        </authorList>
    </citation>
    <scope>NUCLEOTIDE SEQUENCE [LARGE SCALE GENOMIC DNA]</scope>
    <source>
        <strain evidence="2 3">SOSP1-9</strain>
    </source>
</reference>
<protein>
    <recommendedName>
        <fullName evidence="4">ABC transporter permease</fullName>
    </recommendedName>
</protein>
<proteinExistence type="predicted"/>
<accession>A0ABQ3VJ98</accession>
<sequence>MFFDRLYYEVKLLGKRAILTPVLLIIGFVLLAFVLNARHVDPARTLLGGVEMMLPIAIGSMVGTVIAQDPTLELQLTVPRKYHRTAILRFLCLLALGVVLALIYINTLAAIHMLYLPLFTRQWSPLSLFLVTQLIWLAPLLWCMAVGGSFSLLLQSRTAGVALLCAIWIAEIVFKDFIALSDWLRPFLLFPSTLLDFPPTNATPEQYNVYFLQPHYELLAITIPILIIGWLLLRNAERMLKGSTEE</sequence>
<evidence type="ECO:0000313" key="3">
    <source>
        <dbReference type="Proteomes" id="UP000635565"/>
    </source>
</evidence>
<keyword evidence="1" id="KW-0812">Transmembrane</keyword>
<evidence type="ECO:0008006" key="4">
    <source>
        <dbReference type="Google" id="ProtNLM"/>
    </source>
</evidence>
<keyword evidence="1" id="KW-0472">Membrane</keyword>